<dbReference type="InterPro" id="IPR007219">
    <property type="entry name" value="XnlR_reg_dom"/>
</dbReference>
<dbReference type="InterPro" id="IPR036236">
    <property type="entry name" value="Znf_C2H2_sf"/>
</dbReference>
<sequence length="715" mass="79245">MPRDMKSVQTRTCHTCKKTFSKAEHLTRHLRSHTKERPYECSVCGRLYSRSDVLRRHEKSHQNDSPPSQGHAEGETTVLTPLSPELPNPVPGLRRSSFVTAPPPQVRDIQGSQDSNLQPVDGMDLHDPILQADSSSWFLGANLDLNALDFSLSSAISEWAQIPPMPSASNFADPGTLSTSTPTFPRAIPAGVRSSPADSVKEKWFTRLSGFRNGGPDGPASKNCCGLFGQGNIVADESYRADLSQRLQPRMHDGALPSSEQLNLFAKLYFSRFHPLFSVVHAPSFKPTLENSLLFISICSVGSLFVGSSYAIAQGLQLFERLNKAILASWESILANSCSDALYMVQAGILGQTYAVLSSRPKDLVLADVLHGTVMAWARESNKNALPSPISPDDVTWSGINVDEQWSRWIDHEQRRRVEIALNIHDAELASLLHHEPIRKHRLSQYPYLASDALFMAPTASSWAQQYKQSSDPSPSPGLFDDPLQDAGGDSKFGAYAVLESIHAFVIEARRSNSFNEHESKRLSNLLMRWWRRHSVHFVEDEDEDPFSLPVLWHSVYMTIYADMDLLERASGRDGLPATTTAHSLVRPWANSLDASKCLVHALLVQRYLERMRVSSEPAIHVPRSLFHAALSWLCFTRIGGQQTVNLKAFDAPEIQLLGSDTALHEAQGQAFGDSTFADVNHLHRLIDLLNRVGRWAISSSFSSVLCAAIEGSDP</sequence>
<name>A0A1L9PCG5_ASPVE</name>
<dbReference type="EMBL" id="KV878126">
    <property type="protein sequence ID" value="OJI99219.1"/>
    <property type="molecule type" value="Genomic_DNA"/>
</dbReference>
<evidence type="ECO:0000259" key="10">
    <source>
        <dbReference type="PROSITE" id="PS50157"/>
    </source>
</evidence>
<keyword evidence="6" id="KW-0804">Transcription</keyword>
<dbReference type="AlphaFoldDB" id="A0A1L9PCG5"/>
<protein>
    <recommendedName>
        <fullName evidence="10">C2H2-type domain-containing protein</fullName>
    </recommendedName>
</protein>
<evidence type="ECO:0000256" key="7">
    <source>
        <dbReference type="ARBA" id="ARBA00023242"/>
    </source>
</evidence>
<feature type="domain" description="C2H2-type" evidence="10">
    <location>
        <begin position="11"/>
        <end position="38"/>
    </location>
</feature>
<dbReference type="Proteomes" id="UP000184073">
    <property type="component" value="Unassembled WGS sequence"/>
</dbReference>
<feature type="domain" description="C2H2-type" evidence="10">
    <location>
        <begin position="39"/>
        <end position="66"/>
    </location>
</feature>
<keyword evidence="4" id="KW-0862">Zinc</keyword>
<organism evidence="11 12">
    <name type="scientific">Aspergillus versicolor CBS 583.65</name>
    <dbReference type="NCBI Taxonomy" id="1036611"/>
    <lineage>
        <taxon>Eukaryota</taxon>
        <taxon>Fungi</taxon>
        <taxon>Dikarya</taxon>
        <taxon>Ascomycota</taxon>
        <taxon>Pezizomycotina</taxon>
        <taxon>Eurotiomycetes</taxon>
        <taxon>Eurotiomycetidae</taxon>
        <taxon>Eurotiales</taxon>
        <taxon>Aspergillaceae</taxon>
        <taxon>Aspergillus</taxon>
        <taxon>Aspergillus subgen. Nidulantes</taxon>
    </lineage>
</organism>
<gene>
    <name evidence="11" type="ORF">ASPVEDRAFT_80837</name>
</gene>
<dbReference type="GO" id="GO:0006351">
    <property type="term" value="P:DNA-templated transcription"/>
    <property type="evidence" value="ECO:0007669"/>
    <property type="project" value="InterPro"/>
</dbReference>
<dbReference type="Gene3D" id="3.30.160.60">
    <property type="entry name" value="Classic Zinc Finger"/>
    <property type="match status" value="2"/>
</dbReference>
<dbReference type="OrthoDB" id="10018191at2759"/>
<evidence type="ECO:0000256" key="4">
    <source>
        <dbReference type="ARBA" id="ARBA00022833"/>
    </source>
</evidence>
<evidence type="ECO:0000256" key="3">
    <source>
        <dbReference type="ARBA" id="ARBA00022771"/>
    </source>
</evidence>
<keyword evidence="2" id="KW-0677">Repeat</keyword>
<keyword evidence="7" id="KW-0539">Nucleus</keyword>
<dbReference type="PROSITE" id="PS00028">
    <property type="entry name" value="ZINC_FINGER_C2H2_1"/>
    <property type="match status" value="2"/>
</dbReference>
<evidence type="ECO:0000256" key="8">
    <source>
        <dbReference type="PROSITE-ProRule" id="PRU00042"/>
    </source>
</evidence>
<feature type="region of interest" description="Disordered" evidence="9">
    <location>
        <begin position="55"/>
        <end position="119"/>
    </location>
</feature>
<dbReference type="CDD" id="cd12148">
    <property type="entry name" value="fungal_TF_MHR"/>
    <property type="match status" value="1"/>
</dbReference>
<keyword evidence="1" id="KW-0479">Metal-binding</keyword>
<evidence type="ECO:0000256" key="9">
    <source>
        <dbReference type="SAM" id="MobiDB-lite"/>
    </source>
</evidence>
<evidence type="ECO:0000256" key="2">
    <source>
        <dbReference type="ARBA" id="ARBA00022737"/>
    </source>
</evidence>
<dbReference type="Pfam" id="PF00096">
    <property type="entry name" value="zf-C2H2"/>
    <property type="match status" value="1"/>
</dbReference>
<dbReference type="InterPro" id="IPR013087">
    <property type="entry name" value="Znf_C2H2_type"/>
</dbReference>
<evidence type="ECO:0000256" key="5">
    <source>
        <dbReference type="ARBA" id="ARBA00023015"/>
    </source>
</evidence>
<keyword evidence="5" id="KW-0805">Transcription regulation</keyword>
<dbReference type="SMART" id="SM00355">
    <property type="entry name" value="ZnF_C2H2"/>
    <property type="match status" value="2"/>
</dbReference>
<dbReference type="Pfam" id="PF04082">
    <property type="entry name" value="Fungal_trans"/>
    <property type="match status" value="1"/>
</dbReference>
<dbReference type="GO" id="GO:0008270">
    <property type="term" value="F:zinc ion binding"/>
    <property type="evidence" value="ECO:0007669"/>
    <property type="project" value="UniProtKB-KW"/>
</dbReference>
<keyword evidence="12" id="KW-1185">Reference proteome</keyword>
<evidence type="ECO:0000313" key="12">
    <source>
        <dbReference type="Proteomes" id="UP000184073"/>
    </source>
</evidence>
<dbReference type="GO" id="GO:0003677">
    <property type="term" value="F:DNA binding"/>
    <property type="evidence" value="ECO:0007669"/>
    <property type="project" value="InterPro"/>
</dbReference>
<dbReference type="RefSeq" id="XP_040664982.1">
    <property type="nucleotide sequence ID" value="XM_040816934.1"/>
</dbReference>
<dbReference type="STRING" id="1036611.A0A1L9PCG5"/>
<dbReference type="PANTHER" id="PTHR47660:SF2">
    <property type="entry name" value="TRANSCRIPTION FACTOR WITH C2H2 AND ZN(2)-CYS(6) DNA BINDING DOMAIN (EUROFUNG)"/>
    <property type="match status" value="1"/>
</dbReference>
<proteinExistence type="predicted"/>
<evidence type="ECO:0000256" key="6">
    <source>
        <dbReference type="ARBA" id="ARBA00023163"/>
    </source>
</evidence>
<feature type="region of interest" description="Disordered" evidence="9">
    <location>
        <begin position="170"/>
        <end position="194"/>
    </location>
</feature>
<evidence type="ECO:0000313" key="11">
    <source>
        <dbReference type="EMBL" id="OJI99219.1"/>
    </source>
</evidence>
<dbReference type="GeneID" id="63732445"/>
<dbReference type="PANTHER" id="PTHR47660">
    <property type="entry name" value="TRANSCRIPTION FACTOR WITH C2H2 AND ZN(2)-CYS(6) DNA BINDING DOMAIN (EUROFUNG)-RELATED-RELATED"/>
    <property type="match status" value="1"/>
</dbReference>
<dbReference type="SUPFAM" id="SSF57667">
    <property type="entry name" value="beta-beta-alpha zinc fingers"/>
    <property type="match status" value="1"/>
</dbReference>
<reference evidence="12" key="1">
    <citation type="journal article" date="2017" name="Genome Biol.">
        <title>Comparative genomics reveals high biological diversity and specific adaptations in the industrially and medically important fungal genus Aspergillus.</title>
        <authorList>
            <person name="de Vries R.P."/>
            <person name="Riley R."/>
            <person name="Wiebenga A."/>
            <person name="Aguilar-Osorio G."/>
            <person name="Amillis S."/>
            <person name="Uchima C.A."/>
            <person name="Anderluh G."/>
            <person name="Asadollahi M."/>
            <person name="Askin M."/>
            <person name="Barry K."/>
            <person name="Battaglia E."/>
            <person name="Bayram O."/>
            <person name="Benocci T."/>
            <person name="Braus-Stromeyer S.A."/>
            <person name="Caldana C."/>
            <person name="Canovas D."/>
            <person name="Cerqueira G.C."/>
            <person name="Chen F."/>
            <person name="Chen W."/>
            <person name="Choi C."/>
            <person name="Clum A."/>
            <person name="Dos Santos R.A."/>
            <person name="Damasio A.R."/>
            <person name="Diallinas G."/>
            <person name="Emri T."/>
            <person name="Fekete E."/>
            <person name="Flipphi M."/>
            <person name="Freyberg S."/>
            <person name="Gallo A."/>
            <person name="Gournas C."/>
            <person name="Habgood R."/>
            <person name="Hainaut M."/>
            <person name="Harispe M.L."/>
            <person name="Henrissat B."/>
            <person name="Hilden K.S."/>
            <person name="Hope R."/>
            <person name="Hossain A."/>
            <person name="Karabika E."/>
            <person name="Karaffa L."/>
            <person name="Karanyi Z."/>
            <person name="Krasevec N."/>
            <person name="Kuo A."/>
            <person name="Kusch H."/>
            <person name="LaButti K."/>
            <person name="Lagendijk E.L."/>
            <person name="Lapidus A."/>
            <person name="Levasseur A."/>
            <person name="Lindquist E."/>
            <person name="Lipzen A."/>
            <person name="Logrieco A.F."/>
            <person name="MacCabe A."/>
            <person name="Maekelae M.R."/>
            <person name="Malavazi I."/>
            <person name="Melin P."/>
            <person name="Meyer V."/>
            <person name="Mielnichuk N."/>
            <person name="Miskei M."/>
            <person name="Molnar A.P."/>
            <person name="Mule G."/>
            <person name="Ngan C.Y."/>
            <person name="Orejas M."/>
            <person name="Orosz E."/>
            <person name="Ouedraogo J.P."/>
            <person name="Overkamp K.M."/>
            <person name="Park H.-S."/>
            <person name="Perrone G."/>
            <person name="Piumi F."/>
            <person name="Punt P.J."/>
            <person name="Ram A.F."/>
            <person name="Ramon A."/>
            <person name="Rauscher S."/>
            <person name="Record E."/>
            <person name="Riano-Pachon D.M."/>
            <person name="Robert V."/>
            <person name="Roehrig J."/>
            <person name="Ruller R."/>
            <person name="Salamov A."/>
            <person name="Salih N.S."/>
            <person name="Samson R.A."/>
            <person name="Sandor E."/>
            <person name="Sanguinetti M."/>
            <person name="Schuetze T."/>
            <person name="Sepcic K."/>
            <person name="Shelest E."/>
            <person name="Sherlock G."/>
            <person name="Sophianopoulou V."/>
            <person name="Squina F.M."/>
            <person name="Sun H."/>
            <person name="Susca A."/>
            <person name="Todd R.B."/>
            <person name="Tsang A."/>
            <person name="Unkles S.E."/>
            <person name="van de Wiele N."/>
            <person name="van Rossen-Uffink D."/>
            <person name="Oliveira J.V."/>
            <person name="Vesth T.C."/>
            <person name="Visser J."/>
            <person name="Yu J.-H."/>
            <person name="Zhou M."/>
            <person name="Andersen M.R."/>
            <person name="Archer D.B."/>
            <person name="Baker S.E."/>
            <person name="Benoit I."/>
            <person name="Brakhage A.A."/>
            <person name="Braus G.H."/>
            <person name="Fischer R."/>
            <person name="Frisvad J.C."/>
            <person name="Goldman G.H."/>
            <person name="Houbraken J."/>
            <person name="Oakley B."/>
            <person name="Pocsi I."/>
            <person name="Scazzocchio C."/>
            <person name="Seiboth B."/>
            <person name="vanKuyk P.A."/>
            <person name="Wortman J."/>
            <person name="Dyer P.S."/>
            <person name="Grigoriev I.V."/>
        </authorList>
    </citation>
    <scope>NUCLEOTIDE SEQUENCE [LARGE SCALE GENOMIC DNA]</scope>
    <source>
        <strain evidence="12">CBS 583.65</strain>
    </source>
</reference>
<dbReference type="FunFam" id="3.30.160.60:FF:000358">
    <property type="entry name" value="zinc finger protein 24"/>
    <property type="match status" value="1"/>
</dbReference>
<evidence type="ECO:0000256" key="1">
    <source>
        <dbReference type="ARBA" id="ARBA00022723"/>
    </source>
</evidence>
<accession>A0A1L9PCG5</accession>
<keyword evidence="3 8" id="KW-0863">Zinc-finger</keyword>
<dbReference type="VEuPathDB" id="FungiDB:ASPVEDRAFT_80837"/>
<dbReference type="Pfam" id="PF13912">
    <property type="entry name" value="zf-C2H2_6"/>
    <property type="match status" value="1"/>
</dbReference>
<dbReference type="PROSITE" id="PS50157">
    <property type="entry name" value="ZINC_FINGER_C2H2_2"/>
    <property type="match status" value="2"/>
</dbReference>